<dbReference type="AlphaFoldDB" id="A0A0N1ELE5"/>
<dbReference type="InterPro" id="IPR044691">
    <property type="entry name" value="DCC1_Trx"/>
</dbReference>
<evidence type="ECO:0000313" key="1">
    <source>
        <dbReference type="EMBL" id="KPH58005.1"/>
    </source>
</evidence>
<protein>
    <submittedName>
        <fullName evidence="1">Cell division protein</fullName>
    </submittedName>
</protein>
<name>A0A0N1ELE5_9GAMM</name>
<gene>
    <name evidence="1" type="ORF">ADS77_18285</name>
</gene>
<reference evidence="1 2" key="1">
    <citation type="submission" date="2015-08" db="EMBL/GenBank/DDBJ databases">
        <title>Draft Genome Sequence of Pseudoalteromonas porphyrae UCD-SED14.</title>
        <authorList>
            <person name="Coil D.A."/>
            <person name="Jospin G."/>
            <person name="Lee R.D."/>
            <person name="Eisen J.A."/>
        </authorList>
    </citation>
    <scope>NUCLEOTIDE SEQUENCE [LARGE SCALE GENOMIC DNA]</scope>
    <source>
        <strain evidence="1 2">UCD-SED14</strain>
    </source>
</reference>
<evidence type="ECO:0000313" key="2">
    <source>
        <dbReference type="Proteomes" id="UP000037848"/>
    </source>
</evidence>
<dbReference type="GO" id="GO:0015035">
    <property type="term" value="F:protein-disulfide reductase activity"/>
    <property type="evidence" value="ECO:0007669"/>
    <property type="project" value="InterPro"/>
</dbReference>
<dbReference type="EMBL" id="LHPH01000027">
    <property type="protein sequence ID" value="KPH58005.1"/>
    <property type="molecule type" value="Genomic_DNA"/>
</dbReference>
<dbReference type="GO" id="GO:0051301">
    <property type="term" value="P:cell division"/>
    <property type="evidence" value="ECO:0007669"/>
    <property type="project" value="UniProtKB-KW"/>
</dbReference>
<dbReference type="PATRIC" id="fig|187330.3.peg.2304"/>
<dbReference type="PANTHER" id="PTHR34290">
    <property type="entry name" value="SI:CH73-390P7.2"/>
    <property type="match status" value="1"/>
</dbReference>
<keyword evidence="1" id="KW-0132">Cell division</keyword>
<dbReference type="STRING" id="187330.AMS58_15440"/>
<dbReference type="InterPro" id="IPR007263">
    <property type="entry name" value="DCC1-like"/>
</dbReference>
<dbReference type="Pfam" id="PF04134">
    <property type="entry name" value="DCC1-like"/>
    <property type="match status" value="1"/>
</dbReference>
<sequence length="121" mass="14089">MIIFYDGKCPLCSKEMQQLKHADTRNQIVLEDINKDDFEDRYSYIKRQDAQAFLHGQSDNGEMLYGLDVTFAAWKAVGRHSWLKILQLPVIRFFADLGYWVFAKYRLQISSVLCKSSCGIK</sequence>
<keyword evidence="2" id="KW-1185">Reference proteome</keyword>
<proteinExistence type="predicted"/>
<keyword evidence="1" id="KW-0131">Cell cycle</keyword>
<organism evidence="1 2">
    <name type="scientific">Pseudoalteromonas porphyrae</name>
    <dbReference type="NCBI Taxonomy" id="187330"/>
    <lineage>
        <taxon>Bacteria</taxon>
        <taxon>Pseudomonadati</taxon>
        <taxon>Pseudomonadota</taxon>
        <taxon>Gammaproteobacteria</taxon>
        <taxon>Alteromonadales</taxon>
        <taxon>Pseudoalteromonadaceae</taxon>
        <taxon>Pseudoalteromonas</taxon>
    </lineage>
</organism>
<accession>A0A0N1ELE5</accession>
<dbReference type="PANTHER" id="PTHR34290:SF2">
    <property type="entry name" value="OS04G0668800 PROTEIN"/>
    <property type="match status" value="1"/>
</dbReference>
<dbReference type="Proteomes" id="UP000037848">
    <property type="component" value="Unassembled WGS sequence"/>
</dbReference>
<dbReference type="RefSeq" id="WP_054205940.1">
    <property type="nucleotide sequence ID" value="NZ_LHPH01000027.1"/>
</dbReference>
<comment type="caution">
    <text evidence="1">The sequence shown here is derived from an EMBL/GenBank/DDBJ whole genome shotgun (WGS) entry which is preliminary data.</text>
</comment>
<dbReference type="OrthoDB" id="5294764at2"/>